<feature type="region of interest" description="Disordered" evidence="1">
    <location>
        <begin position="1"/>
        <end position="21"/>
    </location>
</feature>
<dbReference type="Proteomes" id="UP000474967">
    <property type="component" value="Unassembled WGS sequence"/>
</dbReference>
<keyword evidence="3" id="KW-1185">Reference proteome</keyword>
<dbReference type="RefSeq" id="WP_163290444.1">
    <property type="nucleotide sequence ID" value="NZ_JAAGWY010000003.1"/>
</dbReference>
<protein>
    <submittedName>
        <fullName evidence="2">Uncharacterized protein</fullName>
    </submittedName>
</protein>
<feature type="compositionally biased region" description="Basic and acidic residues" evidence="1">
    <location>
        <begin position="1"/>
        <end position="16"/>
    </location>
</feature>
<accession>A0A6L9Y015</accession>
<dbReference type="EMBL" id="JAAGWY010000003">
    <property type="protein sequence ID" value="NEN06980.1"/>
    <property type="molecule type" value="Genomic_DNA"/>
</dbReference>
<dbReference type="AlphaFoldDB" id="A0A6L9Y015"/>
<evidence type="ECO:0000313" key="3">
    <source>
        <dbReference type="Proteomes" id="UP000474967"/>
    </source>
</evidence>
<gene>
    <name evidence="2" type="ORF">G3T36_14035</name>
</gene>
<organism evidence="2 3">
    <name type="scientific">Leifsonia tongyongensis</name>
    <dbReference type="NCBI Taxonomy" id="1268043"/>
    <lineage>
        <taxon>Bacteria</taxon>
        <taxon>Bacillati</taxon>
        <taxon>Actinomycetota</taxon>
        <taxon>Actinomycetes</taxon>
        <taxon>Micrococcales</taxon>
        <taxon>Microbacteriaceae</taxon>
        <taxon>Leifsonia</taxon>
    </lineage>
</organism>
<evidence type="ECO:0000256" key="1">
    <source>
        <dbReference type="SAM" id="MobiDB-lite"/>
    </source>
</evidence>
<sequence>MEHIGSRETEPLKPSEDEGGIASAILCEGARRRVEFEAVDLDEEPPLDQHVDSSDAWNGDLLFNREPSVLQPLPGERFHA</sequence>
<name>A0A6L9Y015_9MICO</name>
<reference evidence="2 3" key="1">
    <citation type="journal article" date="2014" name="J. Microbiol.">
        <title>Diaminobutyricibacter tongyongensis gen. nov., sp. nov. and Homoserinibacter gongjuensis gen. nov., sp. nov. belong to the family Microbacteriaceae.</title>
        <authorList>
            <person name="Kim S.J."/>
            <person name="Ahn J.H."/>
            <person name="Weon H.Y."/>
            <person name="Hamada M."/>
            <person name="Suzuki K."/>
            <person name="Kwon S.W."/>
        </authorList>
    </citation>
    <scope>NUCLEOTIDE SEQUENCE [LARGE SCALE GENOMIC DNA]</scope>
    <source>
        <strain evidence="2 3">NBRC 108724</strain>
    </source>
</reference>
<comment type="caution">
    <text evidence="2">The sequence shown here is derived from an EMBL/GenBank/DDBJ whole genome shotgun (WGS) entry which is preliminary data.</text>
</comment>
<evidence type="ECO:0000313" key="2">
    <source>
        <dbReference type="EMBL" id="NEN06980.1"/>
    </source>
</evidence>
<proteinExistence type="predicted"/>